<sequence length="131" mass="14488">MTFSSKSLFLLFAFALVLVLFISFQVCALAGEAIKSSAAADYGKHILGHDDSCPSEGHTEERCRFKNDTWVPNNIRTQGNRQSQPHQQQRRVFVDQLQQLARAVSMMIPNQASGNRNAYANATGLDQGEGD</sequence>
<organism evidence="2 3">
    <name type="scientific">Vitis vinifera</name>
    <name type="common">Grape</name>
    <dbReference type="NCBI Taxonomy" id="29760"/>
    <lineage>
        <taxon>Eukaryota</taxon>
        <taxon>Viridiplantae</taxon>
        <taxon>Streptophyta</taxon>
        <taxon>Embryophyta</taxon>
        <taxon>Tracheophyta</taxon>
        <taxon>Spermatophyta</taxon>
        <taxon>Magnoliopsida</taxon>
        <taxon>eudicotyledons</taxon>
        <taxon>Gunneridae</taxon>
        <taxon>Pentapetalae</taxon>
        <taxon>rosids</taxon>
        <taxon>Vitales</taxon>
        <taxon>Vitaceae</taxon>
        <taxon>Viteae</taxon>
        <taxon>Vitis</taxon>
    </lineage>
</organism>
<accession>A0A438IL89</accession>
<protein>
    <submittedName>
        <fullName evidence="2">Uncharacterized protein</fullName>
    </submittedName>
</protein>
<feature type="signal peptide" evidence="1">
    <location>
        <begin position="1"/>
        <end position="30"/>
    </location>
</feature>
<evidence type="ECO:0000313" key="2">
    <source>
        <dbReference type="EMBL" id="RVW97480.1"/>
    </source>
</evidence>
<name>A0A438IL89_VITVI</name>
<dbReference type="AlphaFoldDB" id="A0A438IL89"/>
<proteinExistence type="predicted"/>
<dbReference type="Proteomes" id="UP000288805">
    <property type="component" value="Unassembled WGS sequence"/>
</dbReference>
<gene>
    <name evidence="2" type="ORF">CK203_026205</name>
</gene>
<comment type="caution">
    <text evidence="2">The sequence shown here is derived from an EMBL/GenBank/DDBJ whole genome shotgun (WGS) entry which is preliminary data.</text>
</comment>
<reference evidence="2 3" key="1">
    <citation type="journal article" date="2018" name="PLoS Genet.">
        <title>Population sequencing reveals clonal diversity and ancestral inbreeding in the grapevine cultivar Chardonnay.</title>
        <authorList>
            <person name="Roach M.J."/>
            <person name="Johnson D.L."/>
            <person name="Bohlmann J."/>
            <person name="van Vuuren H.J."/>
            <person name="Jones S.J."/>
            <person name="Pretorius I.S."/>
            <person name="Schmidt S.A."/>
            <person name="Borneman A.R."/>
        </authorList>
    </citation>
    <scope>NUCLEOTIDE SEQUENCE [LARGE SCALE GENOMIC DNA]</scope>
    <source>
        <strain evidence="3">cv. Chardonnay</strain>
        <tissue evidence="2">Leaf</tissue>
    </source>
</reference>
<evidence type="ECO:0000256" key="1">
    <source>
        <dbReference type="SAM" id="SignalP"/>
    </source>
</evidence>
<keyword evidence="1" id="KW-0732">Signal</keyword>
<feature type="chain" id="PRO_5019323879" evidence="1">
    <location>
        <begin position="31"/>
        <end position="131"/>
    </location>
</feature>
<dbReference type="EMBL" id="QGNW01000101">
    <property type="protein sequence ID" value="RVW97480.1"/>
    <property type="molecule type" value="Genomic_DNA"/>
</dbReference>
<evidence type="ECO:0000313" key="3">
    <source>
        <dbReference type="Proteomes" id="UP000288805"/>
    </source>
</evidence>